<evidence type="ECO:0000313" key="3">
    <source>
        <dbReference type="Proteomes" id="UP000008370"/>
    </source>
</evidence>
<feature type="compositionally biased region" description="Low complexity" evidence="1">
    <location>
        <begin position="73"/>
        <end position="92"/>
    </location>
</feature>
<dbReference type="RefSeq" id="XP_007394271.1">
    <property type="nucleotide sequence ID" value="XM_007394209.1"/>
</dbReference>
<dbReference type="KEGG" id="pco:PHACADRAFT_253517"/>
<dbReference type="InParanoid" id="K5V1P4"/>
<accession>K5V1P4</accession>
<evidence type="ECO:0000313" key="2">
    <source>
        <dbReference type="EMBL" id="EKM56421.1"/>
    </source>
</evidence>
<gene>
    <name evidence="2" type="ORF">PHACADRAFT_253517</name>
</gene>
<organism evidence="2 3">
    <name type="scientific">Phanerochaete carnosa (strain HHB-10118-sp)</name>
    <name type="common">White-rot fungus</name>
    <name type="synonym">Peniophora carnosa</name>
    <dbReference type="NCBI Taxonomy" id="650164"/>
    <lineage>
        <taxon>Eukaryota</taxon>
        <taxon>Fungi</taxon>
        <taxon>Dikarya</taxon>
        <taxon>Basidiomycota</taxon>
        <taxon>Agaricomycotina</taxon>
        <taxon>Agaricomycetes</taxon>
        <taxon>Polyporales</taxon>
        <taxon>Phanerochaetaceae</taxon>
        <taxon>Phanerochaete</taxon>
    </lineage>
</organism>
<keyword evidence="3" id="KW-1185">Reference proteome</keyword>
<proteinExistence type="predicted"/>
<dbReference type="AlphaFoldDB" id="K5V1P4"/>
<evidence type="ECO:0000256" key="1">
    <source>
        <dbReference type="SAM" id="MobiDB-lite"/>
    </source>
</evidence>
<name>K5V1P4_PHACS</name>
<dbReference type="GeneID" id="18915797"/>
<dbReference type="Proteomes" id="UP000008370">
    <property type="component" value="Unassembled WGS sequence"/>
</dbReference>
<reference evidence="2 3" key="1">
    <citation type="journal article" date="2012" name="BMC Genomics">
        <title>Comparative genomics of the white-rot fungi, Phanerochaete carnosa and P. chrysosporium, to elucidate the genetic basis of the distinct wood types they colonize.</title>
        <authorList>
            <person name="Suzuki H."/>
            <person name="MacDonald J."/>
            <person name="Syed K."/>
            <person name="Salamov A."/>
            <person name="Hori C."/>
            <person name="Aerts A."/>
            <person name="Henrissat B."/>
            <person name="Wiebenga A."/>
            <person name="vanKuyk P.A."/>
            <person name="Barry K."/>
            <person name="Lindquist E."/>
            <person name="LaButti K."/>
            <person name="Lapidus A."/>
            <person name="Lucas S."/>
            <person name="Coutinho P."/>
            <person name="Gong Y."/>
            <person name="Samejima M."/>
            <person name="Mahadevan R."/>
            <person name="Abou-Zaid M."/>
            <person name="de Vries R.P."/>
            <person name="Igarashi K."/>
            <person name="Yadav J.S."/>
            <person name="Grigoriev I.V."/>
            <person name="Master E.R."/>
        </authorList>
    </citation>
    <scope>NUCLEOTIDE SEQUENCE [LARGE SCALE GENOMIC DNA]</scope>
    <source>
        <strain evidence="2 3">HHB-10118-sp</strain>
    </source>
</reference>
<dbReference type="EMBL" id="JH930471">
    <property type="protein sequence ID" value="EKM56421.1"/>
    <property type="molecule type" value="Genomic_DNA"/>
</dbReference>
<sequence length="92" mass="9266">MAATAPWCGRSICVLTSAELVPATTHANTSPALVCHHAHFNSTIPAMGSMGSEPPPSSHGHSQNAQSHPFALNTSSNDSGSNSGISGNGSRA</sequence>
<feature type="compositionally biased region" description="Low complexity" evidence="1">
    <location>
        <begin position="47"/>
        <end position="62"/>
    </location>
</feature>
<dbReference type="HOGENOM" id="CLU_2414021_0_0_1"/>
<feature type="region of interest" description="Disordered" evidence="1">
    <location>
        <begin position="44"/>
        <end position="92"/>
    </location>
</feature>
<protein>
    <submittedName>
        <fullName evidence="2">Uncharacterized protein</fullName>
    </submittedName>
</protein>